<dbReference type="PANTHER" id="PTHR24362">
    <property type="entry name" value="SERINE/THREONINE-PROTEIN KINASE NEK"/>
    <property type="match status" value="1"/>
</dbReference>
<evidence type="ECO:0000313" key="3">
    <source>
        <dbReference type="Proteomes" id="UP000244890"/>
    </source>
</evidence>
<dbReference type="PROSITE" id="PS50011">
    <property type="entry name" value="PROTEIN_KINASE_DOM"/>
    <property type="match status" value="1"/>
</dbReference>
<dbReference type="InterPro" id="IPR000719">
    <property type="entry name" value="Prot_kinase_dom"/>
</dbReference>
<evidence type="ECO:0000259" key="1">
    <source>
        <dbReference type="PROSITE" id="PS50011"/>
    </source>
</evidence>
<dbReference type="PANTHER" id="PTHR24362:SF309">
    <property type="entry name" value="PROTEIN KINASE DOMAIN-CONTAINING PROTEIN"/>
    <property type="match status" value="1"/>
</dbReference>
<dbReference type="EMBL" id="CP021886">
    <property type="protein sequence ID" value="AWI34103.1"/>
    <property type="molecule type" value="Genomic_DNA"/>
</dbReference>
<dbReference type="InterPro" id="IPR011009">
    <property type="entry name" value="Kinase-like_dom_sf"/>
</dbReference>
<dbReference type="Gene3D" id="1.10.510.10">
    <property type="entry name" value="Transferase(Phosphotransferase) domain 1"/>
    <property type="match status" value="1"/>
</dbReference>
<dbReference type="SUPFAM" id="SSF56112">
    <property type="entry name" value="Protein kinase-like (PK-like)"/>
    <property type="match status" value="1"/>
</dbReference>
<gene>
    <name evidence="2" type="ORF">CDV25_04440</name>
</gene>
<evidence type="ECO:0000313" key="2">
    <source>
        <dbReference type="EMBL" id="AWI34103.1"/>
    </source>
</evidence>
<dbReference type="KEGG" id="had:CDV25_04440"/>
<dbReference type="Proteomes" id="UP000244890">
    <property type="component" value="Chromosome"/>
</dbReference>
<name>A0A2U8FD68_9HELI</name>
<reference evidence="2 3" key="1">
    <citation type="submission" date="2017-06" db="EMBL/GenBank/DDBJ databases">
        <title>Complete genome of Helicobacter apodemus.</title>
        <authorList>
            <person name="Cho S."/>
        </authorList>
    </citation>
    <scope>NUCLEOTIDE SEQUENCE [LARGE SCALE GENOMIC DNA]</scope>
    <source>
        <strain evidence="3">SNUVETPUB-15-01</strain>
    </source>
</reference>
<dbReference type="OrthoDB" id="9801841at2"/>
<feature type="domain" description="Protein kinase" evidence="1">
    <location>
        <begin position="1"/>
        <end position="240"/>
    </location>
</feature>
<dbReference type="AlphaFoldDB" id="A0A2U8FD68"/>
<dbReference type="Pfam" id="PF00069">
    <property type="entry name" value="Pkinase"/>
    <property type="match status" value="1"/>
</dbReference>
<sequence>MCRERFSNYHHIKDNINELTQSTLSHIAQNLNDIHRSNISHLKLDEDETSFYLIREILQEVRKIDNSIFEEYDEKFQYQKLLECYLQIFKAIKHIHHKDFYHGNINPSNILINENNQAFLLDFGKSYFYESLKTNSNQNIDERFYAPDQIKDVSNVDAKSDIYAFGLCILKIFLDSLPEKNIKFENLYTYPRDLKRIFEAVTEQFDLEDKEKDLFALIQQMTIEEPQNPYKLRGFRCGTS</sequence>
<dbReference type="GO" id="GO:0005524">
    <property type="term" value="F:ATP binding"/>
    <property type="evidence" value="ECO:0007669"/>
    <property type="project" value="InterPro"/>
</dbReference>
<proteinExistence type="predicted"/>
<accession>A0A2U8FD68</accession>
<dbReference type="GO" id="GO:0004672">
    <property type="term" value="F:protein kinase activity"/>
    <property type="evidence" value="ECO:0007669"/>
    <property type="project" value="InterPro"/>
</dbReference>
<organism evidence="2 3">
    <name type="scientific">Helicobacter apodemus</name>
    <dbReference type="NCBI Taxonomy" id="135569"/>
    <lineage>
        <taxon>Bacteria</taxon>
        <taxon>Pseudomonadati</taxon>
        <taxon>Campylobacterota</taxon>
        <taxon>Epsilonproteobacteria</taxon>
        <taxon>Campylobacterales</taxon>
        <taxon>Helicobacteraceae</taxon>
        <taxon>Helicobacter</taxon>
    </lineage>
</organism>
<protein>
    <recommendedName>
        <fullName evidence="1">Protein kinase domain-containing protein</fullName>
    </recommendedName>
</protein>
<dbReference type="SMART" id="SM00220">
    <property type="entry name" value="S_TKc"/>
    <property type="match status" value="1"/>
</dbReference>